<accession>A0ABN3X7L8</accession>
<organism evidence="2 3">
    <name type="scientific">Streptomyces enissocaesilis</name>
    <dbReference type="NCBI Taxonomy" id="332589"/>
    <lineage>
        <taxon>Bacteria</taxon>
        <taxon>Bacillati</taxon>
        <taxon>Actinomycetota</taxon>
        <taxon>Actinomycetes</taxon>
        <taxon>Kitasatosporales</taxon>
        <taxon>Streptomycetaceae</taxon>
        <taxon>Streptomyces</taxon>
        <taxon>Streptomyces rochei group</taxon>
    </lineage>
</organism>
<name>A0ABN3X7L8_9ACTN</name>
<sequence>MEGSHGEIARGLSACAYWLDSPVHDGDDCALCALLRQTGTRDRLGDDPVAGHARTEPGGSVSGAFVWPVGEAPPRRERAVMLCAAVITAVWAMVAVALS</sequence>
<evidence type="ECO:0000313" key="2">
    <source>
        <dbReference type="EMBL" id="GAA2941825.1"/>
    </source>
</evidence>
<reference evidence="2 3" key="1">
    <citation type="journal article" date="2019" name="Int. J. Syst. Evol. Microbiol.">
        <title>The Global Catalogue of Microorganisms (GCM) 10K type strain sequencing project: providing services to taxonomists for standard genome sequencing and annotation.</title>
        <authorList>
            <consortium name="The Broad Institute Genomics Platform"/>
            <consortium name="The Broad Institute Genome Sequencing Center for Infectious Disease"/>
            <person name="Wu L."/>
            <person name="Ma J."/>
        </authorList>
    </citation>
    <scope>NUCLEOTIDE SEQUENCE [LARGE SCALE GENOMIC DNA]</scope>
    <source>
        <strain evidence="2 3">JCM 9088</strain>
    </source>
</reference>
<keyword evidence="1" id="KW-0812">Transmembrane</keyword>
<keyword evidence="1" id="KW-1133">Transmembrane helix</keyword>
<dbReference type="Proteomes" id="UP001500403">
    <property type="component" value="Unassembled WGS sequence"/>
</dbReference>
<evidence type="ECO:0000313" key="3">
    <source>
        <dbReference type="Proteomes" id="UP001500403"/>
    </source>
</evidence>
<evidence type="ECO:0000256" key="1">
    <source>
        <dbReference type="SAM" id="Phobius"/>
    </source>
</evidence>
<protein>
    <submittedName>
        <fullName evidence="2">Uncharacterized protein</fullName>
    </submittedName>
</protein>
<feature type="transmembrane region" description="Helical" evidence="1">
    <location>
        <begin position="79"/>
        <end position="98"/>
    </location>
</feature>
<keyword evidence="3" id="KW-1185">Reference proteome</keyword>
<dbReference type="RefSeq" id="WP_344495040.1">
    <property type="nucleotide sequence ID" value="NZ_BAAAUD010000031.1"/>
</dbReference>
<gene>
    <name evidence="2" type="ORF">GCM10010446_28820</name>
</gene>
<proteinExistence type="predicted"/>
<comment type="caution">
    <text evidence="2">The sequence shown here is derived from an EMBL/GenBank/DDBJ whole genome shotgun (WGS) entry which is preliminary data.</text>
</comment>
<keyword evidence="1" id="KW-0472">Membrane</keyword>
<dbReference type="EMBL" id="BAAAUD010000031">
    <property type="protein sequence ID" value="GAA2941825.1"/>
    <property type="molecule type" value="Genomic_DNA"/>
</dbReference>